<proteinExistence type="predicted"/>
<dbReference type="Proteomes" id="UP000838756">
    <property type="component" value="Unassembled WGS sequence"/>
</dbReference>
<keyword evidence="2" id="KW-1185">Reference proteome</keyword>
<accession>A0A8S4S3K1</accession>
<reference evidence="1" key="1">
    <citation type="submission" date="2022-03" db="EMBL/GenBank/DDBJ databases">
        <authorList>
            <person name="Lindestad O."/>
        </authorList>
    </citation>
    <scope>NUCLEOTIDE SEQUENCE</scope>
</reference>
<name>A0A8S4S3K1_9NEOP</name>
<evidence type="ECO:0000313" key="2">
    <source>
        <dbReference type="Proteomes" id="UP000838756"/>
    </source>
</evidence>
<evidence type="ECO:0000313" key="1">
    <source>
        <dbReference type="EMBL" id="CAH2243851.1"/>
    </source>
</evidence>
<gene>
    <name evidence="1" type="primary">jg15153</name>
    <name evidence="1" type="ORF">PAEG_LOCUS19933</name>
</gene>
<organism evidence="1 2">
    <name type="scientific">Pararge aegeria aegeria</name>
    <dbReference type="NCBI Taxonomy" id="348720"/>
    <lineage>
        <taxon>Eukaryota</taxon>
        <taxon>Metazoa</taxon>
        <taxon>Ecdysozoa</taxon>
        <taxon>Arthropoda</taxon>
        <taxon>Hexapoda</taxon>
        <taxon>Insecta</taxon>
        <taxon>Pterygota</taxon>
        <taxon>Neoptera</taxon>
        <taxon>Endopterygota</taxon>
        <taxon>Lepidoptera</taxon>
        <taxon>Glossata</taxon>
        <taxon>Ditrysia</taxon>
        <taxon>Papilionoidea</taxon>
        <taxon>Nymphalidae</taxon>
        <taxon>Satyrinae</taxon>
        <taxon>Satyrini</taxon>
        <taxon>Parargina</taxon>
        <taxon>Pararge</taxon>
    </lineage>
</organism>
<protein>
    <submittedName>
        <fullName evidence="1">Jg15153 protein</fullName>
    </submittedName>
</protein>
<dbReference type="AlphaFoldDB" id="A0A8S4S3K1"/>
<dbReference type="EMBL" id="CAKXAJ010025777">
    <property type="protein sequence ID" value="CAH2243851.1"/>
    <property type="molecule type" value="Genomic_DNA"/>
</dbReference>
<comment type="caution">
    <text evidence="1">The sequence shown here is derived from an EMBL/GenBank/DDBJ whole genome shotgun (WGS) entry which is preliminary data.</text>
</comment>
<sequence>MQACRDDVINMPELNRYHCVAGDVLTPSAFGREPLLELFSNEHNKHISQHYVWYTLYDMYGLICTLHEIVRKRNGTFAITAMNVLRVRRLGGAGAVPARAKLEIRPVFGGAYAFGYLVSPETRALIRALRRDERASALYGNALAATGLRVNKPTLIFRMQ</sequence>